<evidence type="ECO:0000313" key="1">
    <source>
        <dbReference type="EMBL" id="KKT99408.1"/>
    </source>
</evidence>
<reference evidence="1 2" key="1">
    <citation type="journal article" date="2015" name="Nature">
        <title>rRNA introns, odd ribosomes, and small enigmatic genomes across a large radiation of phyla.</title>
        <authorList>
            <person name="Brown C.T."/>
            <person name="Hug L.A."/>
            <person name="Thomas B.C."/>
            <person name="Sharon I."/>
            <person name="Castelle C.J."/>
            <person name="Singh A."/>
            <person name="Wilkins M.J."/>
            <person name="Williams K.H."/>
            <person name="Banfield J.F."/>
        </authorList>
    </citation>
    <scope>NUCLEOTIDE SEQUENCE [LARGE SCALE GENOMIC DNA]</scope>
</reference>
<accession>A0A837IHV3</accession>
<proteinExistence type="predicted"/>
<organism evidence="1 2">
    <name type="scientific">Candidatus Collierbacteria bacterium GW2011_GWB2_45_17</name>
    <dbReference type="NCBI Taxonomy" id="1618388"/>
    <lineage>
        <taxon>Bacteria</taxon>
        <taxon>Candidatus Collieribacteriota</taxon>
    </lineage>
</organism>
<evidence type="ECO:0000313" key="2">
    <source>
        <dbReference type="Proteomes" id="UP000034078"/>
    </source>
</evidence>
<comment type="caution">
    <text evidence="1">The sequence shown here is derived from an EMBL/GenBank/DDBJ whole genome shotgun (WGS) entry which is preliminary data.</text>
</comment>
<sequence length="133" mass="14936">MNKKIVFVIVLVMISILVFVDDFNLEAVKVESYGLTPVLIAPTLRITGTNPTDVPYLKTYSSDSAVIENNEHISCDGWATCYEGEICVHDPEVLWADGLGKGNWVCRDKKTYPYDLVLCPHDPLQMCAVEKRK</sequence>
<name>A0A837IHV3_9BACT</name>
<gene>
    <name evidence="1" type="ORF">UX01_C0010G0040</name>
</gene>
<dbReference type="AlphaFoldDB" id="A0A837IHV3"/>
<dbReference type="Proteomes" id="UP000034078">
    <property type="component" value="Unassembled WGS sequence"/>
</dbReference>
<dbReference type="EMBL" id="LCKO01000010">
    <property type="protein sequence ID" value="KKT99408.1"/>
    <property type="molecule type" value="Genomic_DNA"/>
</dbReference>
<protein>
    <submittedName>
        <fullName evidence="1">Uncharacterized protein</fullName>
    </submittedName>
</protein>